<dbReference type="SUPFAM" id="SSF53933">
    <property type="entry name" value="Microbial ribonucleases"/>
    <property type="match status" value="1"/>
</dbReference>
<feature type="compositionally biased region" description="Basic and acidic residues" evidence="3">
    <location>
        <begin position="91"/>
        <end position="104"/>
    </location>
</feature>
<feature type="compositionally biased region" description="Acidic residues" evidence="3">
    <location>
        <begin position="50"/>
        <end position="69"/>
    </location>
</feature>
<dbReference type="Proteomes" id="UP001589613">
    <property type="component" value="Unassembled WGS sequence"/>
</dbReference>
<evidence type="ECO:0000256" key="2">
    <source>
        <dbReference type="ARBA" id="ARBA00022801"/>
    </source>
</evidence>
<keyword evidence="5" id="KW-1185">Reference proteome</keyword>
<feature type="compositionally biased region" description="Low complexity" evidence="3">
    <location>
        <begin position="35"/>
        <end position="49"/>
    </location>
</feature>
<gene>
    <name evidence="4" type="ORF">ACFFN0_07745</name>
</gene>
<organism evidence="4 5">
    <name type="scientific">Ornithinimicrobium kibberense</name>
    <dbReference type="NCBI Taxonomy" id="282060"/>
    <lineage>
        <taxon>Bacteria</taxon>
        <taxon>Bacillati</taxon>
        <taxon>Actinomycetota</taxon>
        <taxon>Actinomycetes</taxon>
        <taxon>Micrococcales</taxon>
        <taxon>Ornithinimicrobiaceae</taxon>
        <taxon>Ornithinimicrobium</taxon>
    </lineage>
</organism>
<accession>A0ABV5V297</accession>
<dbReference type="InterPro" id="IPR000026">
    <property type="entry name" value="N1-like"/>
</dbReference>
<evidence type="ECO:0000256" key="1">
    <source>
        <dbReference type="ARBA" id="ARBA00022722"/>
    </source>
</evidence>
<feature type="compositionally biased region" description="Low complexity" evidence="3">
    <location>
        <begin position="70"/>
        <end position="83"/>
    </location>
</feature>
<proteinExistence type="predicted"/>
<evidence type="ECO:0000256" key="3">
    <source>
        <dbReference type="SAM" id="MobiDB-lite"/>
    </source>
</evidence>
<protein>
    <submittedName>
        <fullName evidence="4">Ribonuclease domain-containing protein</fullName>
    </submittedName>
</protein>
<keyword evidence="1" id="KW-0540">Nuclease</keyword>
<reference evidence="4 5" key="1">
    <citation type="submission" date="2024-09" db="EMBL/GenBank/DDBJ databases">
        <authorList>
            <person name="Sun Q."/>
            <person name="Mori K."/>
        </authorList>
    </citation>
    <scope>NUCLEOTIDE SEQUENCE [LARGE SCALE GENOMIC DNA]</scope>
    <source>
        <strain evidence="4 5">JCM 12763</strain>
    </source>
</reference>
<name>A0ABV5V297_9MICO</name>
<comment type="caution">
    <text evidence="4">The sequence shown here is derived from an EMBL/GenBank/DDBJ whole genome shotgun (WGS) entry which is preliminary data.</text>
</comment>
<evidence type="ECO:0000313" key="5">
    <source>
        <dbReference type="Proteomes" id="UP001589613"/>
    </source>
</evidence>
<keyword evidence="2" id="KW-0378">Hydrolase</keyword>
<dbReference type="InterPro" id="IPR016191">
    <property type="entry name" value="Ribonuclease/ribotoxin"/>
</dbReference>
<dbReference type="Gene3D" id="3.10.450.30">
    <property type="entry name" value="Microbial ribonucleases"/>
    <property type="match status" value="1"/>
</dbReference>
<dbReference type="RefSeq" id="WP_238330231.1">
    <property type="nucleotide sequence ID" value="NZ_JBHMAX010000015.1"/>
</dbReference>
<dbReference type="Pfam" id="PF00545">
    <property type="entry name" value="Ribonuclease"/>
    <property type="match status" value="1"/>
</dbReference>
<evidence type="ECO:0000313" key="4">
    <source>
        <dbReference type="EMBL" id="MFB9731933.1"/>
    </source>
</evidence>
<sequence>MRLSRPVAAVLLVLVVLLLVWLMLGQGGAGEDPGADAPRPSPTAQAQDADPAEDPVEDPTPEAPDDTAADDGFAPFDPDAEGGSTDGTGGEEPRGVDTRDWDGIDACRDDELPVELDEVADDVEAGGPFDYPGKDGSTFGNYEGYLPEESRGYYREYTVETPGLDHRGARRIVAGGGTTDPEVWYYTDDHYESFCEFAP</sequence>
<feature type="region of interest" description="Disordered" evidence="3">
    <location>
        <begin position="30"/>
        <end position="104"/>
    </location>
</feature>
<dbReference type="EMBL" id="JBHMAX010000015">
    <property type="protein sequence ID" value="MFB9731933.1"/>
    <property type="molecule type" value="Genomic_DNA"/>
</dbReference>